<feature type="compositionally biased region" description="Basic and acidic residues" evidence="1">
    <location>
        <begin position="60"/>
        <end position="72"/>
    </location>
</feature>
<feature type="region of interest" description="Disordered" evidence="1">
    <location>
        <begin position="53"/>
        <end position="72"/>
    </location>
</feature>
<name>A0ABW3EK12_9ACTN</name>
<accession>A0ABW3EK12</accession>
<keyword evidence="3" id="KW-1185">Reference proteome</keyword>
<dbReference type="Proteomes" id="UP001596972">
    <property type="component" value="Unassembled WGS sequence"/>
</dbReference>
<comment type="caution">
    <text evidence="2">The sequence shown here is derived from an EMBL/GenBank/DDBJ whole genome shotgun (WGS) entry which is preliminary data.</text>
</comment>
<feature type="region of interest" description="Disordered" evidence="1">
    <location>
        <begin position="1"/>
        <end position="39"/>
    </location>
</feature>
<protein>
    <submittedName>
        <fullName evidence="2">Uncharacterized protein</fullName>
    </submittedName>
</protein>
<proteinExistence type="predicted"/>
<sequence length="72" mass="7452">MPAHGVWTGATAQAGEPGPLPQESDADDEAQRGDLPRAPSRLVLLAAAYRGDAEAGGTVHIERKGEETTDDA</sequence>
<dbReference type="RefSeq" id="WP_378296155.1">
    <property type="nucleotide sequence ID" value="NZ_JBHTJA010000002.1"/>
</dbReference>
<organism evidence="2 3">
    <name type="scientific">Actinomadura sediminis</name>
    <dbReference type="NCBI Taxonomy" id="1038904"/>
    <lineage>
        <taxon>Bacteria</taxon>
        <taxon>Bacillati</taxon>
        <taxon>Actinomycetota</taxon>
        <taxon>Actinomycetes</taxon>
        <taxon>Streptosporangiales</taxon>
        <taxon>Thermomonosporaceae</taxon>
        <taxon>Actinomadura</taxon>
    </lineage>
</organism>
<evidence type="ECO:0000256" key="1">
    <source>
        <dbReference type="SAM" id="MobiDB-lite"/>
    </source>
</evidence>
<gene>
    <name evidence="2" type="ORF">ACFQ11_02890</name>
</gene>
<evidence type="ECO:0000313" key="2">
    <source>
        <dbReference type="EMBL" id="MFD0899326.1"/>
    </source>
</evidence>
<dbReference type="EMBL" id="JBHTJA010000002">
    <property type="protein sequence ID" value="MFD0899326.1"/>
    <property type="molecule type" value="Genomic_DNA"/>
</dbReference>
<reference evidence="3" key="1">
    <citation type="journal article" date="2019" name="Int. J. Syst. Evol. Microbiol.">
        <title>The Global Catalogue of Microorganisms (GCM) 10K type strain sequencing project: providing services to taxonomists for standard genome sequencing and annotation.</title>
        <authorList>
            <consortium name="The Broad Institute Genomics Platform"/>
            <consortium name="The Broad Institute Genome Sequencing Center for Infectious Disease"/>
            <person name="Wu L."/>
            <person name="Ma J."/>
        </authorList>
    </citation>
    <scope>NUCLEOTIDE SEQUENCE [LARGE SCALE GENOMIC DNA]</scope>
    <source>
        <strain evidence="3">JCM 31202</strain>
    </source>
</reference>
<evidence type="ECO:0000313" key="3">
    <source>
        <dbReference type="Proteomes" id="UP001596972"/>
    </source>
</evidence>